<dbReference type="InterPro" id="IPR017871">
    <property type="entry name" value="ABC_transporter-like_CS"/>
</dbReference>
<dbReference type="PROSITE" id="PS00211">
    <property type="entry name" value="ABC_TRANSPORTER_1"/>
    <property type="match status" value="1"/>
</dbReference>
<dbReference type="FunFam" id="3.40.50.300:FF:000134">
    <property type="entry name" value="Iron-enterobactin ABC transporter ATP-binding protein"/>
    <property type="match status" value="1"/>
</dbReference>
<protein>
    <recommendedName>
        <fullName evidence="4">ABC transporter domain-containing protein</fullName>
    </recommendedName>
</protein>
<dbReference type="PATRIC" id="fig|1125699.3.peg.55"/>
<dbReference type="EMBL" id="ATFF01000002">
    <property type="protein sequence ID" value="EPF32069.1"/>
    <property type="molecule type" value="Genomic_DNA"/>
</dbReference>
<dbReference type="PANTHER" id="PTHR42794:SF2">
    <property type="entry name" value="ABC TRANSPORTER ATP-BINDING PROTEIN"/>
    <property type="match status" value="1"/>
</dbReference>
<keyword evidence="6" id="KW-1185">Reference proteome</keyword>
<dbReference type="eggNOG" id="COG1120">
    <property type="taxonomic scope" value="Bacteria"/>
</dbReference>
<gene>
    <name evidence="5" type="ORF">HMPREF9194_00057</name>
</gene>
<keyword evidence="2" id="KW-0547">Nucleotide-binding</keyword>
<comment type="caution">
    <text evidence="5">The sequence shown here is derived from an EMBL/GenBank/DDBJ whole genome shotgun (WGS) entry which is preliminary data.</text>
</comment>
<evidence type="ECO:0000256" key="1">
    <source>
        <dbReference type="ARBA" id="ARBA00022448"/>
    </source>
</evidence>
<sequence length="264" mass="29547">MKDTAETAAFEIKDLEITLGGKRILKGITLDILNGNNYCLVGPNGSGKSTMLNILTQHLSKYGGTVLYAGKDLKKYSKKELAQTLAYVPQFDAGAFDFTVYEYVMLGRNPHKGLFDKDTEEDDRIVSHILQKTNLADLENRSILTLSGGEKQRAILARALVQEPDVLILDEPSNHLDITNQIKLMNLIVSQQITTVTALHDLNLASQFFGKLIVLKEGLIYAHGNTADIINPHMIRDVYHLNSEIEFNRKTGHIDISFYNQEDI</sequence>
<dbReference type="Proteomes" id="UP000014541">
    <property type="component" value="Unassembled WGS sequence"/>
</dbReference>
<dbReference type="GO" id="GO:0016887">
    <property type="term" value="F:ATP hydrolysis activity"/>
    <property type="evidence" value="ECO:0007669"/>
    <property type="project" value="InterPro"/>
</dbReference>
<dbReference type="AlphaFoldDB" id="S3L5K3"/>
<feature type="domain" description="ABC transporter" evidence="4">
    <location>
        <begin position="10"/>
        <end position="242"/>
    </location>
</feature>
<dbReference type="InterPro" id="IPR003593">
    <property type="entry name" value="AAA+_ATPase"/>
</dbReference>
<accession>S3L5K3</accession>
<dbReference type="PROSITE" id="PS50893">
    <property type="entry name" value="ABC_TRANSPORTER_2"/>
    <property type="match status" value="1"/>
</dbReference>
<dbReference type="GO" id="GO:0005524">
    <property type="term" value="F:ATP binding"/>
    <property type="evidence" value="ECO:0007669"/>
    <property type="project" value="UniProtKB-KW"/>
</dbReference>
<keyword evidence="3" id="KW-0067">ATP-binding</keyword>
<dbReference type="CDD" id="cd03214">
    <property type="entry name" value="ABC_Iron-Siderophores_B12_Hemin"/>
    <property type="match status" value="1"/>
</dbReference>
<dbReference type="InterPro" id="IPR027417">
    <property type="entry name" value="P-loop_NTPase"/>
</dbReference>
<evidence type="ECO:0000313" key="6">
    <source>
        <dbReference type="Proteomes" id="UP000014541"/>
    </source>
</evidence>
<evidence type="ECO:0000313" key="5">
    <source>
        <dbReference type="EMBL" id="EPF32069.1"/>
    </source>
</evidence>
<dbReference type="SUPFAM" id="SSF52540">
    <property type="entry name" value="P-loop containing nucleoside triphosphate hydrolases"/>
    <property type="match status" value="1"/>
</dbReference>
<dbReference type="PANTHER" id="PTHR42794">
    <property type="entry name" value="HEMIN IMPORT ATP-BINDING PROTEIN HMUV"/>
    <property type="match status" value="1"/>
</dbReference>
<organism evidence="5 6">
    <name type="scientific">Treponema maltophilum ATCC 51939</name>
    <dbReference type="NCBI Taxonomy" id="1125699"/>
    <lineage>
        <taxon>Bacteria</taxon>
        <taxon>Pseudomonadati</taxon>
        <taxon>Spirochaetota</taxon>
        <taxon>Spirochaetia</taxon>
        <taxon>Spirochaetales</taxon>
        <taxon>Treponemataceae</taxon>
        <taxon>Treponema</taxon>
    </lineage>
</organism>
<dbReference type="InterPro" id="IPR003439">
    <property type="entry name" value="ABC_transporter-like_ATP-bd"/>
</dbReference>
<dbReference type="Gene3D" id="3.40.50.300">
    <property type="entry name" value="P-loop containing nucleotide triphosphate hydrolases"/>
    <property type="match status" value="1"/>
</dbReference>
<dbReference type="STRING" id="1125699.HMPREF9194_00057"/>
<dbReference type="HOGENOM" id="CLU_000604_1_11_12"/>
<proteinExistence type="predicted"/>
<dbReference type="Pfam" id="PF00005">
    <property type="entry name" value="ABC_tran"/>
    <property type="match status" value="1"/>
</dbReference>
<name>S3L5K3_TREMA</name>
<dbReference type="SMART" id="SM00382">
    <property type="entry name" value="AAA"/>
    <property type="match status" value="1"/>
</dbReference>
<evidence type="ECO:0000259" key="4">
    <source>
        <dbReference type="PROSITE" id="PS50893"/>
    </source>
</evidence>
<evidence type="ECO:0000256" key="3">
    <source>
        <dbReference type="ARBA" id="ARBA00022840"/>
    </source>
</evidence>
<keyword evidence="1" id="KW-0813">Transport</keyword>
<evidence type="ECO:0000256" key="2">
    <source>
        <dbReference type="ARBA" id="ARBA00022741"/>
    </source>
</evidence>
<dbReference type="RefSeq" id="WP_016524366.1">
    <property type="nucleotide sequence ID" value="NZ_KE332518.1"/>
</dbReference>
<reference evidence="5 6" key="1">
    <citation type="submission" date="2013-04" db="EMBL/GenBank/DDBJ databases">
        <title>The Genome Sequence of Treponema maltophilum ATCC 51939.</title>
        <authorList>
            <consortium name="The Broad Institute Genomics Platform"/>
            <person name="Earl A."/>
            <person name="Ward D."/>
            <person name="Feldgarden M."/>
            <person name="Gevers D."/>
            <person name="Leonetti C."/>
            <person name="Blanton J.M."/>
            <person name="Dewhirst F.E."/>
            <person name="Izard J."/>
            <person name="Walker B."/>
            <person name="Young S."/>
            <person name="Zeng Q."/>
            <person name="Gargeya S."/>
            <person name="Fitzgerald M."/>
            <person name="Haas B."/>
            <person name="Abouelleil A."/>
            <person name="Allen A.W."/>
            <person name="Alvarado L."/>
            <person name="Arachchi H.M."/>
            <person name="Berlin A.M."/>
            <person name="Chapman S.B."/>
            <person name="Gainer-Dewar J."/>
            <person name="Goldberg J."/>
            <person name="Griggs A."/>
            <person name="Gujja S."/>
            <person name="Hansen M."/>
            <person name="Howarth C."/>
            <person name="Imamovic A."/>
            <person name="Ireland A."/>
            <person name="Larimer J."/>
            <person name="McCowan C."/>
            <person name="Murphy C."/>
            <person name="Pearson M."/>
            <person name="Poon T.W."/>
            <person name="Priest M."/>
            <person name="Roberts A."/>
            <person name="Saif S."/>
            <person name="Shea T."/>
            <person name="Sisk P."/>
            <person name="Sykes S."/>
            <person name="Wortman J."/>
            <person name="Nusbaum C."/>
            <person name="Birren B."/>
        </authorList>
    </citation>
    <scope>NUCLEOTIDE SEQUENCE [LARGE SCALE GENOMIC DNA]</scope>
    <source>
        <strain evidence="5 6">ATCC 51939</strain>
    </source>
</reference>